<evidence type="ECO:0000256" key="6">
    <source>
        <dbReference type="RuleBase" id="RU362116"/>
    </source>
</evidence>
<proteinExistence type="inferred from homology"/>
<dbReference type="STRING" id="106634.TVD_07890"/>
<dbReference type="NCBIfam" id="TIGR02490">
    <property type="entry name" value="flgF"/>
    <property type="match status" value="1"/>
</dbReference>
<dbReference type="Pfam" id="PF00460">
    <property type="entry name" value="Flg_bb_rod"/>
    <property type="match status" value="1"/>
</dbReference>
<dbReference type="InterPro" id="IPR010930">
    <property type="entry name" value="Flg_bb/hook_C_dom"/>
</dbReference>
<reference evidence="10 11" key="1">
    <citation type="submission" date="2015-04" db="EMBL/GenBank/DDBJ databases">
        <title>Complete Sequence for the Genome of the Thioalkalivibrio versutus D301.</title>
        <authorList>
            <person name="Mu T."/>
            <person name="Zhou J."/>
            <person name="Xu X."/>
        </authorList>
    </citation>
    <scope>NUCLEOTIDE SEQUENCE [LARGE SCALE GENOMIC DNA]</scope>
    <source>
        <strain evidence="10 11">D301</strain>
    </source>
</reference>
<evidence type="ECO:0000256" key="1">
    <source>
        <dbReference type="ARBA" id="ARBA00004117"/>
    </source>
</evidence>
<evidence type="ECO:0000259" key="9">
    <source>
        <dbReference type="Pfam" id="PF22692"/>
    </source>
</evidence>
<dbReference type="PANTHER" id="PTHR30435">
    <property type="entry name" value="FLAGELLAR PROTEIN"/>
    <property type="match status" value="1"/>
</dbReference>
<dbReference type="Pfam" id="PF06429">
    <property type="entry name" value="Flg_bbr_C"/>
    <property type="match status" value="1"/>
</dbReference>
<dbReference type="SUPFAM" id="SSF117143">
    <property type="entry name" value="Flagellar hook protein flgE"/>
    <property type="match status" value="1"/>
</dbReference>
<evidence type="ECO:0000259" key="7">
    <source>
        <dbReference type="Pfam" id="PF00460"/>
    </source>
</evidence>
<organism evidence="10 11">
    <name type="scientific">Thioalkalivibrio versutus</name>
    <dbReference type="NCBI Taxonomy" id="106634"/>
    <lineage>
        <taxon>Bacteria</taxon>
        <taxon>Pseudomonadati</taxon>
        <taxon>Pseudomonadota</taxon>
        <taxon>Gammaproteobacteria</taxon>
        <taxon>Chromatiales</taxon>
        <taxon>Ectothiorhodospiraceae</taxon>
        <taxon>Thioalkalivibrio</taxon>
    </lineage>
</organism>
<dbReference type="Proteomes" id="UP000064201">
    <property type="component" value="Chromosome"/>
</dbReference>
<dbReference type="NCBIfam" id="NF009280">
    <property type="entry name" value="PRK12640.1"/>
    <property type="match status" value="1"/>
</dbReference>
<evidence type="ECO:0000259" key="8">
    <source>
        <dbReference type="Pfam" id="PF06429"/>
    </source>
</evidence>
<evidence type="ECO:0000256" key="2">
    <source>
        <dbReference type="ARBA" id="ARBA00009677"/>
    </source>
</evidence>
<dbReference type="InterPro" id="IPR037925">
    <property type="entry name" value="FlgE/F/G-like"/>
</dbReference>
<gene>
    <name evidence="10" type="ORF">TVD_07890</name>
</gene>
<dbReference type="KEGG" id="tvr:TVD_07890"/>
<dbReference type="AlphaFoldDB" id="A0A0G3G266"/>
<protein>
    <recommendedName>
        <fullName evidence="5 6">Flagellar basal-body rod protein FlgF</fullName>
    </recommendedName>
</protein>
<dbReference type="InterPro" id="IPR012836">
    <property type="entry name" value="FlgF"/>
</dbReference>
<evidence type="ECO:0000256" key="5">
    <source>
        <dbReference type="ARBA" id="ARBA00040228"/>
    </source>
</evidence>
<accession>A0A0G3G266</accession>
<dbReference type="NCBIfam" id="TIGR03506">
    <property type="entry name" value="FlgEFG_subfam"/>
    <property type="match status" value="1"/>
</dbReference>
<comment type="subunit">
    <text evidence="4 6">The basal body constitutes a major portion of the flagellar organelle and consists of five rings (E,L,P,S, and M) mounted on a central rod. The rod consists of about 26 subunits of FlgG in the distal portion, and FlgB, FlgC and FlgF are thought to build up the proximal portion of the rod with about 6 subunits each.</text>
</comment>
<keyword evidence="3 6" id="KW-0975">Bacterial flagellum</keyword>
<keyword evidence="10" id="KW-0282">Flagellum</keyword>
<name>A0A0G3G266_9GAMM</name>
<feature type="domain" description="Flagellar basal-body/hook protein C-terminal" evidence="8">
    <location>
        <begin position="198"/>
        <end position="242"/>
    </location>
</feature>
<feature type="domain" description="Flagellar hook protein FlgE/F/G-like D1" evidence="9">
    <location>
        <begin position="81"/>
        <end position="146"/>
    </location>
</feature>
<keyword evidence="10" id="KW-0966">Cell projection</keyword>
<dbReference type="PANTHER" id="PTHR30435:SF18">
    <property type="entry name" value="FLAGELLAR BASAL-BODY ROD PROTEIN FLGF"/>
    <property type="match status" value="1"/>
</dbReference>
<dbReference type="OrthoDB" id="9804559at2"/>
<dbReference type="InterPro" id="IPR020013">
    <property type="entry name" value="Flagellar_FlgE/F/G"/>
</dbReference>
<sequence length="246" mass="26141">MDRFLYIAMSGAKETMHAQAINNHNLANANTDGFRQALATADTLPVRGPGHASRDYTQIGNDAVDFSKGKMQSTGRDMDIAIEGEGFIAVQGPDGEEGYTRAGSLHVDAFGLLRTAQGHQVLGDGGPIAIPPAEQIEIGTDGTISVRPLGVGPEALAAVERIRLVNPDTDELQRGDDGLFRLAEGGEAPADAEVRVVSGMLEGSNVNTVEALTRMIELSRHFEMQVKMMDSANTLEQSSNRLLGLG</sequence>
<dbReference type="InterPro" id="IPR001444">
    <property type="entry name" value="Flag_bb_rod_N"/>
</dbReference>
<dbReference type="RefSeq" id="WP_018145467.1">
    <property type="nucleotide sequence ID" value="NZ_CP011367.1"/>
</dbReference>
<dbReference type="GO" id="GO:0030694">
    <property type="term" value="C:bacterial-type flagellum basal body, rod"/>
    <property type="evidence" value="ECO:0007669"/>
    <property type="project" value="UniProtKB-UniRule"/>
</dbReference>
<dbReference type="GO" id="GO:0071978">
    <property type="term" value="P:bacterial-type flagellum-dependent swarming motility"/>
    <property type="evidence" value="ECO:0007669"/>
    <property type="project" value="TreeGrafter"/>
</dbReference>
<comment type="similarity">
    <text evidence="2 6">Belongs to the flagella basal body rod proteins family.</text>
</comment>
<evidence type="ECO:0000313" key="10">
    <source>
        <dbReference type="EMBL" id="AKJ95285.1"/>
    </source>
</evidence>
<dbReference type="Pfam" id="PF22692">
    <property type="entry name" value="LlgE_F_G_D1"/>
    <property type="match status" value="1"/>
</dbReference>
<keyword evidence="11" id="KW-1185">Reference proteome</keyword>
<feature type="domain" description="Flagellar basal body rod protein N-terminal" evidence="7">
    <location>
        <begin position="5"/>
        <end position="35"/>
    </location>
</feature>
<dbReference type="PATRIC" id="fig|106634.4.peg.1610"/>
<evidence type="ECO:0000256" key="3">
    <source>
        <dbReference type="ARBA" id="ARBA00023143"/>
    </source>
</evidence>
<keyword evidence="10" id="KW-0969">Cilium</keyword>
<dbReference type="EMBL" id="CP011367">
    <property type="protein sequence ID" value="AKJ95285.1"/>
    <property type="molecule type" value="Genomic_DNA"/>
</dbReference>
<evidence type="ECO:0000256" key="4">
    <source>
        <dbReference type="ARBA" id="ARBA00038560"/>
    </source>
</evidence>
<evidence type="ECO:0000313" key="11">
    <source>
        <dbReference type="Proteomes" id="UP000064201"/>
    </source>
</evidence>
<comment type="subcellular location">
    <subcellularLocation>
        <location evidence="1 6">Bacterial flagellum basal body</location>
    </subcellularLocation>
</comment>
<dbReference type="InterPro" id="IPR053967">
    <property type="entry name" value="LlgE_F_G-like_D1"/>
</dbReference>